<dbReference type="FunFam" id="3.40.50.1000:FF:000028">
    <property type="entry name" value="Calcium-transporting P-type ATPase, putative"/>
    <property type="match status" value="1"/>
</dbReference>
<evidence type="ECO:0000256" key="10">
    <source>
        <dbReference type="ARBA" id="ARBA00022989"/>
    </source>
</evidence>
<keyword evidence="4" id="KW-0597">Phosphoprotein</keyword>
<dbReference type="Gene3D" id="3.40.1110.10">
    <property type="entry name" value="Calcium-transporting ATPase, cytoplasmic domain N"/>
    <property type="match status" value="1"/>
</dbReference>
<dbReference type="CDD" id="cd02080">
    <property type="entry name" value="P-type_ATPase_cation"/>
    <property type="match status" value="1"/>
</dbReference>
<dbReference type="SUPFAM" id="SSF81653">
    <property type="entry name" value="Calcium ATPase, transduction domain A"/>
    <property type="match status" value="1"/>
</dbReference>
<dbReference type="NCBIfam" id="TIGR01494">
    <property type="entry name" value="ATPase_P-type"/>
    <property type="match status" value="3"/>
</dbReference>
<dbReference type="RefSeq" id="WP_058500880.1">
    <property type="nucleotide sequence ID" value="NZ_CAAAJA010000048.1"/>
</dbReference>
<evidence type="ECO:0000313" key="14">
    <source>
        <dbReference type="EMBL" id="KTD32077.1"/>
    </source>
</evidence>
<feature type="transmembrane region" description="Helical" evidence="12">
    <location>
        <begin position="868"/>
        <end position="887"/>
    </location>
</feature>
<gene>
    <name evidence="14" type="primary">pacL_1</name>
    <name evidence="14" type="ORF">Lisr_0494</name>
</gene>
<dbReference type="Pfam" id="PF08282">
    <property type="entry name" value="Hydrolase_3"/>
    <property type="match status" value="1"/>
</dbReference>
<dbReference type="InterPro" id="IPR044492">
    <property type="entry name" value="P_typ_ATPase_HD_dom"/>
</dbReference>
<evidence type="ECO:0000256" key="8">
    <source>
        <dbReference type="ARBA" id="ARBA00022842"/>
    </source>
</evidence>
<feature type="transmembrane region" description="Helical" evidence="12">
    <location>
        <begin position="695"/>
        <end position="719"/>
    </location>
</feature>
<keyword evidence="15" id="KW-1185">Reference proteome</keyword>
<feature type="transmembrane region" description="Helical" evidence="12">
    <location>
        <begin position="251"/>
        <end position="270"/>
    </location>
</feature>
<evidence type="ECO:0000256" key="11">
    <source>
        <dbReference type="ARBA" id="ARBA00023136"/>
    </source>
</evidence>
<feature type="transmembrane region" description="Helical" evidence="12">
    <location>
        <begin position="88"/>
        <end position="104"/>
    </location>
</feature>
<keyword evidence="10 12" id="KW-1133">Transmembrane helix</keyword>
<dbReference type="PATRIC" id="fig|454.4.peg.519"/>
<dbReference type="Pfam" id="PF13246">
    <property type="entry name" value="Cation_ATPase"/>
    <property type="match status" value="1"/>
</dbReference>
<dbReference type="SUPFAM" id="SSF81665">
    <property type="entry name" value="Calcium ATPase, transmembrane domain M"/>
    <property type="match status" value="1"/>
</dbReference>
<feature type="transmembrane region" description="Helical" evidence="12">
    <location>
        <begin position="282"/>
        <end position="306"/>
    </location>
</feature>
<dbReference type="GO" id="GO:0015662">
    <property type="term" value="F:P-type ion transporter activity"/>
    <property type="evidence" value="ECO:0007669"/>
    <property type="project" value="UniProtKB-ARBA"/>
</dbReference>
<dbReference type="AlphaFoldDB" id="A0A0W0WIC6"/>
<evidence type="ECO:0000256" key="5">
    <source>
        <dbReference type="ARBA" id="ARBA00022692"/>
    </source>
</evidence>
<dbReference type="PRINTS" id="PR00120">
    <property type="entry name" value="HATPASE"/>
</dbReference>
<dbReference type="SUPFAM" id="SSF81660">
    <property type="entry name" value="Metal cation-transporting ATPase, ATP-binding domain N"/>
    <property type="match status" value="1"/>
</dbReference>
<dbReference type="InterPro" id="IPR023214">
    <property type="entry name" value="HAD_sf"/>
</dbReference>
<organism evidence="14 15">
    <name type="scientific">Legionella israelensis</name>
    <dbReference type="NCBI Taxonomy" id="454"/>
    <lineage>
        <taxon>Bacteria</taxon>
        <taxon>Pseudomonadati</taxon>
        <taxon>Pseudomonadota</taxon>
        <taxon>Gammaproteobacteria</taxon>
        <taxon>Legionellales</taxon>
        <taxon>Legionellaceae</taxon>
        <taxon>Legionella</taxon>
    </lineage>
</organism>
<dbReference type="Gene3D" id="1.20.1110.10">
    <property type="entry name" value="Calcium-transporting ATPase, transmembrane domain"/>
    <property type="match status" value="1"/>
</dbReference>
<evidence type="ECO:0000256" key="9">
    <source>
        <dbReference type="ARBA" id="ARBA00022967"/>
    </source>
</evidence>
<dbReference type="FunFam" id="2.70.150.10:FF:000160">
    <property type="entry name" value="Sarcoplasmic/endoplasmic reticulum calcium ATPase 1"/>
    <property type="match status" value="1"/>
</dbReference>
<keyword evidence="7" id="KW-0067">ATP-binding</keyword>
<evidence type="ECO:0000256" key="6">
    <source>
        <dbReference type="ARBA" id="ARBA00022741"/>
    </source>
</evidence>
<dbReference type="SUPFAM" id="SSF56784">
    <property type="entry name" value="HAD-like"/>
    <property type="match status" value="1"/>
</dbReference>
<dbReference type="Proteomes" id="UP000054761">
    <property type="component" value="Unassembled WGS sequence"/>
</dbReference>
<feature type="transmembrane region" description="Helical" evidence="12">
    <location>
        <begin position="798"/>
        <end position="816"/>
    </location>
</feature>
<feature type="transmembrane region" description="Helical" evidence="12">
    <location>
        <begin position="64"/>
        <end position="82"/>
    </location>
</feature>
<dbReference type="PANTHER" id="PTHR43294">
    <property type="entry name" value="SODIUM/POTASSIUM-TRANSPORTING ATPASE SUBUNIT ALPHA"/>
    <property type="match status" value="1"/>
</dbReference>
<sequence length="909" mass="99995">MKPKITPNSSWYSHSLNDTQNELATSPGYGLTEMEAKTRLLDYGYNELPSTAQRSAFARLVSQFKNILICILLFAALATFFLGKYIDSSIIFAVIFINTVIGFIQEGKAERAIAAVREMLSSKATVIREGKRFIISAKVLVPGDWVILQAGDKVPADIRLFSCKNLKIDEAILTGESIAVEKKVNELPENTPLAEQINMTFSGTLVTSGIGEGVVVATGIQTEIGKINQLLIQVKTIQTPLLRKMAIFARWLSLFILTLAALLFAIGFYLHNVSADDMFMAAVGIIVAAIPEGLPVILTVAMAIGVQRMANRHVIIRRLPAVETLGSVSIICSDKTGTLTRNEMSVQKVCLATDDLHVSGTGYSPKGDFYIDDNKINPEHYSDLSVLSLACVLCNDAEIDFHNNYKLNGDPMEGALLALAAKMGVYRNELKKSFVLMDSIPFDPEHRLMAALYQQGSELTIYLKGATESIFRRCKFQLKNQQKEPFEQNTWEEKVTEIAKSGLRTLAIAYTPLANSKKSLEMNDIETDLILLGVVGIIDPPREEAITAIKECHAAKIRVKMITGDHAITALAIANQLGIGEEHQVLTGNELNRLDNSAFSESIEHTDVFARTSPEDKLRLVKALQEKGYVVAMTGDGVNDAPALKRADIGVAMGRKGTEAAKEASEMVITDDNFASIVAAVKEGRTVYDNLKKAILFLLPINGGETLSLAIAILFDFLLPFTPVQILWVNMTSSVALGLALAFEPSEPNIMKRPPVPSHEPLLSRYLAWRTAFVSIIFLLGVFGVFQWALWQGENIETARTMTVNTLVLLEIFYLFSSRYIHGPSLTWEGIQGTKPVLIAVGLVGILQLCFTYLPFMQFLFHTEPLPLSYGIGIGLIGVLGFIIVEAEKLVALFVRQDYSRHSNNNLHA</sequence>
<dbReference type="InterPro" id="IPR018303">
    <property type="entry name" value="ATPase_P-typ_P_site"/>
</dbReference>
<feature type="transmembrane region" description="Helical" evidence="12">
    <location>
        <begin position="837"/>
        <end position="856"/>
    </location>
</feature>
<dbReference type="Gene3D" id="2.70.150.10">
    <property type="entry name" value="Calcium-transporting ATPase, cytoplasmic transduction domain A"/>
    <property type="match status" value="1"/>
</dbReference>
<evidence type="ECO:0000256" key="2">
    <source>
        <dbReference type="ARBA" id="ARBA00005675"/>
    </source>
</evidence>
<evidence type="ECO:0000256" key="3">
    <source>
        <dbReference type="ARBA" id="ARBA00022475"/>
    </source>
</evidence>
<keyword evidence="5 12" id="KW-0812">Transmembrane</keyword>
<keyword evidence="6" id="KW-0547">Nucleotide-binding</keyword>
<evidence type="ECO:0000256" key="4">
    <source>
        <dbReference type="ARBA" id="ARBA00022553"/>
    </source>
</evidence>
<dbReference type="SMART" id="SM00831">
    <property type="entry name" value="Cation_ATPase_N"/>
    <property type="match status" value="1"/>
</dbReference>
<evidence type="ECO:0000259" key="13">
    <source>
        <dbReference type="SMART" id="SM00831"/>
    </source>
</evidence>
<accession>A0A0W0WIC6</accession>
<dbReference type="InterPro" id="IPR006068">
    <property type="entry name" value="ATPase_P-typ_cation-transptr_C"/>
</dbReference>
<evidence type="ECO:0000256" key="12">
    <source>
        <dbReference type="SAM" id="Phobius"/>
    </source>
</evidence>
<dbReference type="OrthoDB" id="9814270at2"/>
<evidence type="ECO:0000313" key="15">
    <source>
        <dbReference type="Proteomes" id="UP000054761"/>
    </source>
</evidence>
<keyword evidence="8" id="KW-0460">Magnesium</keyword>
<comment type="caution">
    <text evidence="14">The sequence shown here is derived from an EMBL/GenBank/DDBJ whole genome shotgun (WGS) entry which is preliminary data.</text>
</comment>
<dbReference type="InterPro" id="IPR001757">
    <property type="entry name" value="P_typ_ATPase"/>
</dbReference>
<dbReference type="InterPro" id="IPR036412">
    <property type="entry name" value="HAD-like_sf"/>
</dbReference>
<dbReference type="EMBL" id="LNYH01000015">
    <property type="protein sequence ID" value="KTD32077.1"/>
    <property type="molecule type" value="Genomic_DNA"/>
</dbReference>
<dbReference type="SFLD" id="SFLDF00027">
    <property type="entry name" value="p-type_atpase"/>
    <property type="match status" value="1"/>
</dbReference>
<protein>
    <submittedName>
        <fullName evidence="14">Cation efflux transporter</fullName>
    </submittedName>
</protein>
<dbReference type="SFLD" id="SFLDS00003">
    <property type="entry name" value="Haloacid_Dehalogenase"/>
    <property type="match status" value="1"/>
</dbReference>
<feature type="transmembrane region" description="Helical" evidence="12">
    <location>
        <begin position="767"/>
        <end position="786"/>
    </location>
</feature>
<dbReference type="GO" id="GO:0005524">
    <property type="term" value="F:ATP binding"/>
    <property type="evidence" value="ECO:0007669"/>
    <property type="project" value="UniProtKB-KW"/>
</dbReference>
<proteinExistence type="inferred from homology"/>
<dbReference type="Pfam" id="PF00690">
    <property type="entry name" value="Cation_ATPase_N"/>
    <property type="match status" value="1"/>
</dbReference>
<dbReference type="SFLD" id="SFLDG00002">
    <property type="entry name" value="C1.7:_P-type_atpase_like"/>
    <property type="match status" value="1"/>
</dbReference>
<name>A0A0W0WIC6_9GAMM</name>
<dbReference type="Pfam" id="PF00689">
    <property type="entry name" value="Cation_ATPase_C"/>
    <property type="match status" value="1"/>
</dbReference>
<dbReference type="InterPro" id="IPR059000">
    <property type="entry name" value="ATPase_P-type_domA"/>
</dbReference>
<dbReference type="Gene3D" id="3.40.50.1000">
    <property type="entry name" value="HAD superfamily/HAD-like"/>
    <property type="match status" value="1"/>
</dbReference>
<keyword evidence="11 12" id="KW-0472">Membrane</keyword>
<evidence type="ECO:0000256" key="7">
    <source>
        <dbReference type="ARBA" id="ARBA00022840"/>
    </source>
</evidence>
<keyword evidence="9" id="KW-1278">Translocase</keyword>
<dbReference type="Pfam" id="PF00122">
    <property type="entry name" value="E1-E2_ATPase"/>
    <property type="match status" value="1"/>
</dbReference>
<comment type="similarity">
    <text evidence="2">Belongs to the cation transport ATPase (P-type) (TC 3.A.3) family. Type IIA subfamily.</text>
</comment>
<dbReference type="GO" id="GO:0005886">
    <property type="term" value="C:plasma membrane"/>
    <property type="evidence" value="ECO:0007669"/>
    <property type="project" value="UniProtKB-SubCell"/>
</dbReference>
<feature type="transmembrane region" description="Helical" evidence="12">
    <location>
        <begin position="725"/>
        <end position="743"/>
    </location>
</feature>
<dbReference type="InterPro" id="IPR050510">
    <property type="entry name" value="Cation_transp_ATPase_P-type"/>
</dbReference>
<dbReference type="PRINTS" id="PR00119">
    <property type="entry name" value="CATATPASE"/>
</dbReference>
<keyword evidence="3" id="KW-1003">Cell membrane</keyword>
<feature type="domain" description="Cation-transporting P-type ATPase N-terminal" evidence="13">
    <location>
        <begin position="10"/>
        <end position="84"/>
    </location>
</feature>
<dbReference type="InterPro" id="IPR004014">
    <property type="entry name" value="ATPase_P-typ_cation-transptr_N"/>
</dbReference>
<dbReference type="STRING" id="454.Lisr_0494"/>
<dbReference type="InterPro" id="IPR023299">
    <property type="entry name" value="ATPase_P-typ_cyto_dom_N"/>
</dbReference>
<comment type="subcellular location">
    <subcellularLocation>
        <location evidence="1">Cell membrane</location>
        <topology evidence="1">Multi-pass membrane protein</topology>
    </subcellularLocation>
</comment>
<dbReference type="InterPro" id="IPR008250">
    <property type="entry name" value="ATPase_P-typ_transduc_dom_A_sf"/>
</dbReference>
<dbReference type="PROSITE" id="PS00154">
    <property type="entry name" value="ATPASE_E1_E2"/>
    <property type="match status" value="1"/>
</dbReference>
<dbReference type="InterPro" id="IPR023298">
    <property type="entry name" value="ATPase_P-typ_TM_dom_sf"/>
</dbReference>
<reference evidence="14 15" key="1">
    <citation type="submission" date="2015-11" db="EMBL/GenBank/DDBJ databases">
        <title>Genomic analysis of 38 Legionella species identifies large and diverse effector repertoires.</title>
        <authorList>
            <person name="Burstein D."/>
            <person name="Amaro F."/>
            <person name="Zusman T."/>
            <person name="Lifshitz Z."/>
            <person name="Cohen O."/>
            <person name="Gilbert J.A."/>
            <person name="Pupko T."/>
            <person name="Shuman H.A."/>
            <person name="Segal G."/>
        </authorList>
    </citation>
    <scope>NUCLEOTIDE SEQUENCE [LARGE SCALE GENOMIC DNA]</scope>
    <source>
        <strain evidence="14 15">Bercovier 4</strain>
    </source>
</reference>
<dbReference type="GO" id="GO:0016887">
    <property type="term" value="F:ATP hydrolysis activity"/>
    <property type="evidence" value="ECO:0007669"/>
    <property type="project" value="InterPro"/>
</dbReference>
<dbReference type="PANTHER" id="PTHR43294:SF21">
    <property type="entry name" value="CATION TRANSPORTING ATPASE"/>
    <property type="match status" value="1"/>
</dbReference>
<evidence type="ECO:0000256" key="1">
    <source>
        <dbReference type="ARBA" id="ARBA00004651"/>
    </source>
</evidence>